<proteinExistence type="predicted"/>
<feature type="compositionally biased region" description="Pro residues" evidence="1">
    <location>
        <begin position="91"/>
        <end position="109"/>
    </location>
</feature>
<keyword evidence="2" id="KW-1133">Transmembrane helix</keyword>
<dbReference type="InterPro" id="IPR029787">
    <property type="entry name" value="Nucleotide_cyclase"/>
</dbReference>
<sequence>MLWLLSMVKILLGFVLEKPWLYAAGAVLLLILLALALSSWLRRHRKKAPVFVPPPPPPPTSPEEELRSLGILEIRPRPRTAVNAPRETESPPSPPSPKPASAPLEAPPVPLTGVVERDPVLTPLLESLRAALEAQTVALLVQEDVALEYRILAISSTVSSVRQAGTFRSSVPLLVPTMVERSVTVREMTPELYKALGYYGETPPKVAELALAPVPYSREGALYFLVADADASGRFDQLLAHTLLVEFGQLLVALLEGRRAGVSEALAAQRPRREIIAEEMEWARREGKPLALALVHLNRADAVAAEGPAVLAAAEKALKAALYESAPDQRIERFGELIYGVFYRAPVPEVEAWAARLQSKLAQSGGWLEGGVSIGVAVLQDRHQTPDQFRADATEALREAYESGSCTILE</sequence>
<dbReference type="EMBL" id="DSGB01000006">
    <property type="protein sequence ID" value="HER96992.1"/>
    <property type="molecule type" value="Genomic_DNA"/>
</dbReference>
<feature type="transmembrane region" description="Helical" evidence="2">
    <location>
        <begin position="20"/>
        <end position="41"/>
    </location>
</feature>
<keyword evidence="2" id="KW-0472">Membrane</keyword>
<dbReference type="InterPro" id="IPR043128">
    <property type="entry name" value="Rev_trsase/Diguanyl_cyclase"/>
</dbReference>
<gene>
    <name evidence="3" type="ORF">ENO59_10875</name>
</gene>
<comment type="caution">
    <text evidence="3">The sequence shown here is derived from an EMBL/GenBank/DDBJ whole genome shotgun (WGS) entry which is preliminary data.</text>
</comment>
<name>A0A7V2B292_RHOMR</name>
<protein>
    <recommendedName>
        <fullName evidence="4">GGDEF domain-containing protein</fullName>
    </recommendedName>
</protein>
<accession>A0A7V2B292</accession>
<feature type="region of interest" description="Disordered" evidence="1">
    <location>
        <begin position="80"/>
        <end position="109"/>
    </location>
</feature>
<dbReference type="AlphaFoldDB" id="A0A7V2B292"/>
<organism evidence="3">
    <name type="scientific">Rhodothermus marinus</name>
    <name type="common">Rhodothermus obamensis</name>
    <dbReference type="NCBI Taxonomy" id="29549"/>
    <lineage>
        <taxon>Bacteria</taxon>
        <taxon>Pseudomonadati</taxon>
        <taxon>Rhodothermota</taxon>
        <taxon>Rhodothermia</taxon>
        <taxon>Rhodothermales</taxon>
        <taxon>Rhodothermaceae</taxon>
        <taxon>Rhodothermus</taxon>
    </lineage>
</organism>
<keyword evidence="2" id="KW-0812">Transmembrane</keyword>
<evidence type="ECO:0000256" key="1">
    <source>
        <dbReference type="SAM" id="MobiDB-lite"/>
    </source>
</evidence>
<dbReference type="Gene3D" id="3.30.70.270">
    <property type="match status" value="1"/>
</dbReference>
<evidence type="ECO:0000256" key="2">
    <source>
        <dbReference type="SAM" id="Phobius"/>
    </source>
</evidence>
<reference evidence="3" key="1">
    <citation type="journal article" date="2020" name="mSystems">
        <title>Genome- and Community-Level Interaction Insights into Carbon Utilization and Element Cycling Functions of Hydrothermarchaeota in Hydrothermal Sediment.</title>
        <authorList>
            <person name="Zhou Z."/>
            <person name="Liu Y."/>
            <person name="Xu W."/>
            <person name="Pan J."/>
            <person name="Luo Z.H."/>
            <person name="Li M."/>
        </authorList>
    </citation>
    <scope>NUCLEOTIDE SEQUENCE [LARGE SCALE GENOMIC DNA]</scope>
    <source>
        <strain evidence="3">SpSt-143</strain>
    </source>
</reference>
<evidence type="ECO:0008006" key="4">
    <source>
        <dbReference type="Google" id="ProtNLM"/>
    </source>
</evidence>
<evidence type="ECO:0000313" key="3">
    <source>
        <dbReference type="EMBL" id="HER96992.1"/>
    </source>
</evidence>
<dbReference type="SUPFAM" id="SSF55073">
    <property type="entry name" value="Nucleotide cyclase"/>
    <property type="match status" value="1"/>
</dbReference>